<feature type="transmembrane region" description="Helical" evidence="1">
    <location>
        <begin position="98"/>
        <end position="124"/>
    </location>
</feature>
<protein>
    <submittedName>
        <fullName evidence="2">Uncharacterized protein</fullName>
    </submittedName>
</protein>
<sequence length="187" mass="20387">MNKKGVTVLGIFGALFFVLFASIFLIITTFSLTTIDNVMSADLEVGQVNLGVVHNQTFGLMNRSLIAQMDQISLIILFGILIVMGLVGIGLAQEHPRIFFLVDAFLLVGVFIMADFISGAYETIISNPSLNAVITENLPNQAKFILNLPIWATLTGLLIMVFTYGLSKKIKESQAREGVQDVIGFGE</sequence>
<reference evidence="2" key="1">
    <citation type="journal article" date="2015" name="Nature">
        <title>Complex archaea that bridge the gap between prokaryotes and eukaryotes.</title>
        <authorList>
            <person name="Spang A."/>
            <person name="Saw J.H."/>
            <person name="Jorgensen S.L."/>
            <person name="Zaremba-Niedzwiedzka K."/>
            <person name="Martijn J."/>
            <person name="Lind A.E."/>
            <person name="van Eijk R."/>
            <person name="Schleper C."/>
            <person name="Guy L."/>
            <person name="Ettema T.J."/>
        </authorList>
    </citation>
    <scope>NUCLEOTIDE SEQUENCE</scope>
</reference>
<feature type="transmembrane region" description="Helical" evidence="1">
    <location>
        <begin position="144"/>
        <end position="166"/>
    </location>
</feature>
<gene>
    <name evidence="2" type="ORF">LCGC14_1095330</name>
</gene>
<keyword evidence="1" id="KW-0812">Transmembrane</keyword>
<organism evidence="2">
    <name type="scientific">marine sediment metagenome</name>
    <dbReference type="NCBI Taxonomy" id="412755"/>
    <lineage>
        <taxon>unclassified sequences</taxon>
        <taxon>metagenomes</taxon>
        <taxon>ecological metagenomes</taxon>
    </lineage>
</organism>
<dbReference type="AlphaFoldDB" id="A0A0F9MYX1"/>
<proteinExistence type="predicted"/>
<feature type="transmembrane region" description="Helical" evidence="1">
    <location>
        <begin position="72"/>
        <end position="91"/>
    </location>
</feature>
<keyword evidence="1" id="KW-1133">Transmembrane helix</keyword>
<feature type="transmembrane region" description="Helical" evidence="1">
    <location>
        <begin position="7"/>
        <end position="30"/>
    </location>
</feature>
<accession>A0A0F9MYX1</accession>
<keyword evidence="1" id="KW-0472">Membrane</keyword>
<comment type="caution">
    <text evidence="2">The sequence shown here is derived from an EMBL/GenBank/DDBJ whole genome shotgun (WGS) entry which is preliminary data.</text>
</comment>
<name>A0A0F9MYX1_9ZZZZ</name>
<evidence type="ECO:0000313" key="2">
    <source>
        <dbReference type="EMBL" id="KKN04647.1"/>
    </source>
</evidence>
<evidence type="ECO:0000256" key="1">
    <source>
        <dbReference type="SAM" id="Phobius"/>
    </source>
</evidence>
<dbReference type="EMBL" id="LAZR01004893">
    <property type="protein sequence ID" value="KKN04647.1"/>
    <property type="molecule type" value="Genomic_DNA"/>
</dbReference>